<evidence type="ECO:0000259" key="4">
    <source>
        <dbReference type="Pfam" id="PF01272"/>
    </source>
</evidence>
<dbReference type="Gene3D" id="3.10.50.30">
    <property type="entry name" value="Transcription elongation factor, GreA/GreB, C-terminal domain"/>
    <property type="match status" value="1"/>
</dbReference>
<dbReference type="EMBL" id="FNLM01000034">
    <property type="protein sequence ID" value="SDU24099.1"/>
    <property type="molecule type" value="Genomic_DNA"/>
</dbReference>
<reference evidence="6 7" key="1">
    <citation type="submission" date="2016-10" db="EMBL/GenBank/DDBJ databases">
        <authorList>
            <person name="de Groot N.N."/>
        </authorList>
    </citation>
    <scope>NUCLEOTIDE SEQUENCE [LARGE SCALE GENOMIC DNA]</scope>
    <source>
        <strain evidence="6 7">DSM 44215</strain>
    </source>
</reference>
<evidence type="ECO:0000256" key="3">
    <source>
        <dbReference type="ARBA" id="ARBA00023163"/>
    </source>
</evidence>
<dbReference type="Gene3D" id="1.10.287.180">
    <property type="entry name" value="Transcription elongation factor, GreA/GreB, N-terminal domain"/>
    <property type="match status" value="1"/>
</dbReference>
<name>A0A1H2GX54_9ACTN</name>
<feature type="domain" description="Transcription elongation factor GreA/GreB C-terminal" evidence="4">
    <location>
        <begin position="81"/>
        <end position="154"/>
    </location>
</feature>
<dbReference type="InterPro" id="IPR036953">
    <property type="entry name" value="GreA/GreB_C_sf"/>
</dbReference>
<keyword evidence="6" id="KW-0648">Protein biosynthesis</keyword>
<proteinExistence type="inferred from homology"/>
<dbReference type="InterPro" id="IPR018151">
    <property type="entry name" value="TF_GreA/GreB_CS"/>
</dbReference>
<dbReference type="OrthoDB" id="9797227at2"/>
<evidence type="ECO:0000256" key="1">
    <source>
        <dbReference type="ARBA" id="ARBA00008213"/>
    </source>
</evidence>
<dbReference type="InterPro" id="IPR036805">
    <property type="entry name" value="Tscrpt_elong_fac_GreA/B_N_sf"/>
</dbReference>
<feature type="domain" description="Transcription elongation factor GreA/GreB N-terminal" evidence="5">
    <location>
        <begin position="26"/>
        <end position="74"/>
    </location>
</feature>
<organism evidence="6 7">
    <name type="scientific">Gordonia westfalica</name>
    <dbReference type="NCBI Taxonomy" id="158898"/>
    <lineage>
        <taxon>Bacteria</taxon>
        <taxon>Bacillati</taxon>
        <taxon>Actinomycetota</taxon>
        <taxon>Actinomycetes</taxon>
        <taxon>Mycobacteriales</taxon>
        <taxon>Gordoniaceae</taxon>
        <taxon>Gordonia</taxon>
    </lineage>
</organism>
<dbReference type="SUPFAM" id="SSF54534">
    <property type="entry name" value="FKBP-like"/>
    <property type="match status" value="1"/>
</dbReference>
<gene>
    <name evidence="6" type="ORF">SAMN04488548_134152</name>
</gene>
<dbReference type="PIRSF" id="PIRSF006092">
    <property type="entry name" value="GreA_GreB"/>
    <property type="match status" value="1"/>
</dbReference>
<protein>
    <submittedName>
        <fullName evidence="6">Transcription elongation factor GreA</fullName>
    </submittedName>
</protein>
<keyword evidence="6" id="KW-0251">Elongation factor</keyword>
<dbReference type="Pfam" id="PF01272">
    <property type="entry name" value="GreA_GreB"/>
    <property type="match status" value="1"/>
</dbReference>
<evidence type="ECO:0000313" key="6">
    <source>
        <dbReference type="EMBL" id="SDU24099.1"/>
    </source>
</evidence>
<dbReference type="STRING" id="158898.SAMN04488548_134152"/>
<dbReference type="GO" id="GO:0006354">
    <property type="term" value="P:DNA-templated transcription elongation"/>
    <property type="evidence" value="ECO:0007669"/>
    <property type="project" value="TreeGrafter"/>
</dbReference>
<accession>A0A1H2GX54</accession>
<keyword evidence="3" id="KW-0804">Transcription</keyword>
<dbReference type="GO" id="GO:0032784">
    <property type="term" value="P:regulation of DNA-templated transcription elongation"/>
    <property type="evidence" value="ECO:0007669"/>
    <property type="project" value="InterPro"/>
</dbReference>
<dbReference type="Proteomes" id="UP000183180">
    <property type="component" value="Unassembled WGS sequence"/>
</dbReference>
<dbReference type="PANTHER" id="PTHR30437">
    <property type="entry name" value="TRANSCRIPTION ELONGATION FACTOR GREA"/>
    <property type="match status" value="1"/>
</dbReference>
<dbReference type="InterPro" id="IPR001437">
    <property type="entry name" value="Tscrpt_elong_fac_GreA/B_C"/>
</dbReference>
<keyword evidence="2" id="KW-0805">Transcription regulation</keyword>
<dbReference type="InterPro" id="IPR022691">
    <property type="entry name" value="Tscrpt_elong_fac_GreA/B_N"/>
</dbReference>
<evidence type="ECO:0000313" key="7">
    <source>
        <dbReference type="Proteomes" id="UP000183180"/>
    </source>
</evidence>
<dbReference type="Pfam" id="PF03449">
    <property type="entry name" value="GreA_GreB_N"/>
    <property type="match status" value="1"/>
</dbReference>
<comment type="similarity">
    <text evidence="1">Belongs to the GreA/GreB family.</text>
</comment>
<evidence type="ECO:0000256" key="2">
    <source>
        <dbReference type="ARBA" id="ARBA00023015"/>
    </source>
</evidence>
<dbReference type="SUPFAM" id="SSF46557">
    <property type="entry name" value="GreA transcript cleavage protein, N-terminal domain"/>
    <property type="match status" value="1"/>
</dbReference>
<dbReference type="GO" id="GO:0070063">
    <property type="term" value="F:RNA polymerase binding"/>
    <property type="evidence" value="ECO:0007669"/>
    <property type="project" value="InterPro"/>
</dbReference>
<dbReference type="AlphaFoldDB" id="A0A1H2GX54"/>
<dbReference type="GO" id="GO:0003677">
    <property type="term" value="F:DNA binding"/>
    <property type="evidence" value="ECO:0007669"/>
    <property type="project" value="InterPro"/>
</dbReference>
<dbReference type="RefSeq" id="WP_074848721.1">
    <property type="nucleotide sequence ID" value="NZ_FNLM01000034.1"/>
</dbReference>
<sequence length="161" mass="17211">MTTTTHVPNAPLTRDLLESQLAADCRERAVVSAEVLEHRAAGDLENNDAYHGAVGRLETLDRRIAQLYAALSTADAEPSADGTVQVGSMVTVVFDHDPGDVTTFLVGPPEQYTVVGVDVCSPDSPLGQAVLGTDVGDDRTYRLPNGRECTITVKAHRIELL</sequence>
<dbReference type="InterPro" id="IPR023459">
    <property type="entry name" value="Tscrpt_elong_fac_GreA/B_fam"/>
</dbReference>
<dbReference type="GO" id="GO:0003746">
    <property type="term" value="F:translation elongation factor activity"/>
    <property type="evidence" value="ECO:0007669"/>
    <property type="project" value="UniProtKB-KW"/>
</dbReference>
<dbReference type="PANTHER" id="PTHR30437:SF4">
    <property type="entry name" value="TRANSCRIPTION ELONGATION FACTOR GREA"/>
    <property type="match status" value="1"/>
</dbReference>
<evidence type="ECO:0000259" key="5">
    <source>
        <dbReference type="Pfam" id="PF03449"/>
    </source>
</evidence>
<dbReference type="PROSITE" id="PS00830">
    <property type="entry name" value="GREAB_2"/>
    <property type="match status" value="1"/>
</dbReference>